<reference evidence="2 3" key="1">
    <citation type="submission" date="2019-09" db="EMBL/GenBank/DDBJ databases">
        <title>Whole genome sequence of Vibrio fortis.</title>
        <authorList>
            <person name="Das S.K."/>
        </authorList>
    </citation>
    <scope>NUCLEOTIDE SEQUENCE [LARGE SCALE GENOMIC DNA]</scope>
    <source>
        <strain evidence="2 3">AN60</strain>
    </source>
</reference>
<organism evidence="2 3">
    <name type="scientific">Vibrio fortis</name>
    <dbReference type="NCBI Taxonomy" id="212667"/>
    <lineage>
        <taxon>Bacteria</taxon>
        <taxon>Pseudomonadati</taxon>
        <taxon>Pseudomonadota</taxon>
        <taxon>Gammaproteobacteria</taxon>
        <taxon>Vibrionales</taxon>
        <taxon>Vibrionaceae</taxon>
        <taxon>Vibrio</taxon>
    </lineage>
</organism>
<evidence type="ECO:0000313" key="2">
    <source>
        <dbReference type="EMBL" id="KAB0290069.1"/>
    </source>
</evidence>
<protein>
    <recommendedName>
        <fullName evidence="1">Phospholipase D-like domain-containing protein</fullName>
    </recommendedName>
</protein>
<feature type="domain" description="Phospholipase D-like" evidence="1">
    <location>
        <begin position="65"/>
        <end position="133"/>
    </location>
</feature>
<dbReference type="Gene3D" id="3.30.870.10">
    <property type="entry name" value="Endonuclease Chain A"/>
    <property type="match status" value="1"/>
</dbReference>
<dbReference type="AlphaFoldDB" id="A0A5N3R6G4"/>
<name>A0A5N3R6G4_9VIBR</name>
<evidence type="ECO:0000259" key="1">
    <source>
        <dbReference type="Pfam" id="PF13091"/>
    </source>
</evidence>
<dbReference type="RefSeq" id="WP_045465268.1">
    <property type="nucleotide sequence ID" value="NZ_VWSE01000003.1"/>
</dbReference>
<evidence type="ECO:0000313" key="3">
    <source>
        <dbReference type="Proteomes" id="UP000326789"/>
    </source>
</evidence>
<dbReference type="InterPro" id="IPR025202">
    <property type="entry name" value="PLD-like_dom"/>
</dbReference>
<dbReference type="CDD" id="cd09117">
    <property type="entry name" value="PLDc_Bfil_DEXD_like"/>
    <property type="match status" value="1"/>
</dbReference>
<sequence>MQVLVNTKEIATKFKRCCSDYSTLDFAVAWIGSPKYGVPFDDLSMLQNIRATVGIAFNQTHPDGLKALLDSKATVKVMGNDLNSTFHPKVFLFRKGQKACLIIGSSNLTHSGFTLNTEACISCETHDVNQDIQFQKILRQLEEWHDDKKAFYPDLDWLKQYRKTYSLALMTQKEAGLHSPQCKDNPNSVSEWLRDASWSEYYQRVSKILAERPDLDEGYRHVLDSAKRSLPHPWVKAYLDEVESRKLIGGRKPFAHLGNTTASGTFAGLLKSGTEVQHSIIISAINSSASLSMDNDANWITLENNLKSLLRLGFKMSCWGRLLCIARPDLYATMSSKALKKNLSNAVGQPQYSFDEVDGYINFLKFIYSSKWFNSKKPVDEQEKYVWENRVALLDVIFH</sequence>
<proteinExistence type="predicted"/>
<comment type="caution">
    <text evidence="2">The sequence shown here is derived from an EMBL/GenBank/DDBJ whole genome shotgun (WGS) entry which is preliminary data.</text>
</comment>
<dbReference type="Proteomes" id="UP000326789">
    <property type="component" value="Unassembled WGS sequence"/>
</dbReference>
<dbReference type="EMBL" id="VWSE01000003">
    <property type="protein sequence ID" value="KAB0290069.1"/>
    <property type="molecule type" value="Genomic_DNA"/>
</dbReference>
<accession>A0A5N3R6G4</accession>
<dbReference type="SUPFAM" id="SSF56024">
    <property type="entry name" value="Phospholipase D/nuclease"/>
    <property type="match status" value="1"/>
</dbReference>
<gene>
    <name evidence="2" type="ORF">F2P58_03810</name>
</gene>
<dbReference type="Pfam" id="PF13091">
    <property type="entry name" value="PLDc_2"/>
    <property type="match status" value="1"/>
</dbReference>